<gene>
    <name evidence="8" type="ORF">Syun_030678</name>
</gene>
<keyword evidence="4" id="KW-0812">Transmembrane</keyword>
<dbReference type="Pfam" id="PF00202">
    <property type="entry name" value="Aminotran_3"/>
    <property type="match status" value="1"/>
</dbReference>
<organism evidence="8 9">
    <name type="scientific">Stephania yunnanensis</name>
    <dbReference type="NCBI Taxonomy" id="152371"/>
    <lineage>
        <taxon>Eukaryota</taxon>
        <taxon>Viridiplantae</taxon>
        <taxon>Streptophyta</taxon>
        <taxon>Embryophyta</taxon>
        <taxon>Tracheophyta</taxon>
        <taxon>Spermatophyta</taxon>
        <taxon>Magnoliopsida</taxon>
        <taxon>Ranunculales</taxon>
        <taxon>Menispermaceae</taxon>
        <taxon>Menispermoideae</taxon>
        <taxon>Cissampelideae</taxon>
        <taxon>Stephania</taxon>
    </lineage>
</organism>
<dbReference type="SUPFAM" id="SSF53383">
    <property type="entry name" value="PLP-dependent transferases"/>
    <property type="match status" value="1"/>
</dbReference>
<evidence type="ECO:0000313" key="8">
    <source>
        <dbReference type="EMBL" id="KAK9080998.1"/>
    </source>
</evidence>
<keyword evidence="3" id="KW-0813">Transport</keyword>
<dbReference type="InterPro" id="IPR015424">
    <property type="entry name" value="PyrdxlP-dep_Trfase"/>
</dbReference>
<evidence type="ECO:0000256" key="5">
    <source>
        <dbReference type="ARBA" id="ARBA00022989"/>
    </source>
</evidence>
<keyword evidence="5" id="KW-1133">Transmembrane helix</keyword>
<reference evidence="8 9" key="1">
    <citation type="submission" date="2024-01" db="EMBL/GenBank/DDBJ databases">
        <title>Genome assemblies of Stephania.</title>
        <authorList>
            <person name="Yang L."/>
        </authorList>
    </citation>
    <scope>NUCLEOTIDE SEQUENCE [LARGE SCALE GENOMIC DNA]</scope>
    <source>
        <strain evidence="8">YNDBR</strain>
        <tissue evidence="8">Leaf</tissue>
    </source>
</reference>
<evidence type="ECO:0000256" key="4">
    <source>
        <dbReference type="ARBA" id="ARBA00022692"/>
    </source>
</evidence>
<sequence length="352" mass="39538">MGGAVAILLHKKHPKYRNGAVLVAPMCKLLRENKRMIDGSIREIERERQGWKLKKEFLLDGGYALVCGAKENQDLPPNFIRLAKDVYTPDMIAASDCMIVPQIFSSLKCYHVLVMPFCNAYGVGLTDFLLVILANNGGVLAGLAACGVTMDIIATVASDLMRDFKTSSCLTLASPMSMFVRQVIGEFAMGVSYPHVSALDLHQGLQRNRYERGSFSSLAILNNAVRDSLRKKVGKVYKVKAVHMVCDRIGSCFALKVLEKEKLQENAFVVGSYMKERLTSLKEKYERNVRGRGLMLGVELVLDRHLKTHCQNRNPSCHGADERCRGAHRKRRILWQCVRITPPLYFTKEDAR</sequence>
<accession>A0AAP0HAD9</accession>
<evidence type="ECO:0000313" key="9">
    <source>
        <dbReference type="Proteomes" id="UP001420932"/>
    </source>
</evidence>
<keyword evidence="6" id="KW-0472">Membrane</keyword>
<protein>
    <submittedName>
        <fullName evidence="8">Uncharacterized protein</fullName>
    </submittedName>
</protein>
<comment type="similarity">
    <text evidence="2">Belongs to the YSL (TC 2.A.67.2) family.</text>
</comment>
<keyword evidence="9" id="KW-1185">Reference proteome</keyword>
<dbReference type="AlphaFoldDB" id="A0AAP0HAD9"/>
<name>A0AAP0HAD9_9MAGN</name>
<dbReference type="InterPro" id="IPR015422">
    <property type="entry name" value="PyrdxlP-dep_Trfase_small"/>
</dbReference>
<dbReference type="PANTHER" id="PTHR31645">
    <property type="entry name" value="OLIGOPEPTIDE TRANSPORTER YGL114W-RELATED"/>
    <property type="match status" value="1"/>
</dbReference>
<dbReference type="GO" id="GO:0008483">
    <property type="term" value="F:transaminase activity"/>
    <property type="evidence" value="ECO:0007669"/>
    <property type="project" value="InterPro"/>
</dbReference>
<evidence type="ECO:0000256" key="6">
    <source>
        <dbReference type="ARBA" id="ARBA00023136"/>
    </source>
</evidence>
<comment type="caution">
    <text evidence="8">The sequence shown here is derived from an EMBL/GenBank/DDBJ whole genome shotgun (WGS) entry which is preliminary data.</text>
</comment>
<dbReference type="EMBL" id="JBBNAF010000058">
    <property type="protein sequence ID" value="KAK9080998.1"/>
    <property type="molecule type" value="Genomic_DNA"/>
</dbReference>
<evidence type="ECO:0000256" key="7">
    <source>
        <dbReference type="RuleBase" id="RU003560"/>
    </source>
</evidence>
<keyword evidence="7" id="KW-0663">Pyridoxal phosphate</keyword>
<dbReference type="InterPro" id="IPR045035">
    <property type="entry name" value="YSL-like"/>
</dbReference>
<dbReference type="GO" id="GO:0016020">
    <property type="term" value="C:membrane"/>
    <property type="evidence" value="ECO:0007669"/>
    <property type="project" value="UniProtKB-SubCell"/>
</dbReference>
<dbReference type="GO" id="GO:0035673">
    <property type="term" value="F:oligopeptide transmembrane transporter activity"/>
    <property type="evidence" value="ECO:0007669"/>
    <property type="project" value="InterPro"/>
</dbReference>
<dbReference type="Pfam" id="PF03169">
    <property type="entry name" value="OPT"/>
    <property type="match status" value="1"/>
</dbReference>
<evidence type="ECO:0000256" key="3">
    <source>
        <dbReference type="ARBA" id="ARBA00022448"/>
    </source>
</evidence>
<dbReference type="GO" id="GO:0030170">
    <property type="term" value="F:pyridoxal phosphate binding"/>
    <property type="evidence" value="ECO:0007669"/>
    <property type="project" value="InterPro"/>
</dbReference>
<dbReference type="InterPro" id="IPR005814">
    <property type="entry name" value="Aminotrans_3"/>
</dbReference>
<dbReference type="InterPro" id="IPR004813">
    <property type="entry name" value="OPT"/>
</dbReference>
<comment type="subcellular location">
    <subcellularLocation>
        <location evidence="1">Membrane</location>
        <topology evidence="1">Multi-pass membrane protein</topology>
    </subcellularLocation>
</comment>
<dbReference type="PANTHER" id="PTHR31645:SF76">
    <property type="entry name" value="METAL-NICOTIANAMINE TRANSPORTER YSL8-RELATED"/>
    <property type="match status" value="1"/>
</dbReference>
<comment type="similarity">
    <text evidence="7">Belongs to the class-III pyridoxal-phosphate-dependent aminotransferase family.</text>
</comment>
<dbReference type="Gene3D" id="3.90.1150.10">
    <property type="entry name" value="Aspartate Aminotransferase, domain 1"/>
    <property type="match status" value="1"/>
</dbReference>
<evidence type="ECO:0000256" key="2">
    <source>
        <dbReference type="ARBA" id="ARBA00010276"/>
    </source>
</evidence>
<proteinExistence type="inferred from homology"/>
<dbReference type="Proteomes" id="UP001420932">
    <property type="component" value="Unassembled WGS sequence"/>
</dbReference>
<evidence type="ECO:0000256" key="1">
    <source>
        <dbReference type="ARBA" id="ARBA00004141"/>
    </source>
</evidence>